<sequence>VFGSTGHDWGHSVAVDSSGNVYTAGNFRGTVDFDPGAGTENHTPVGGTDAYLLKLDSSGDYAWVAVFGNSQTDTAQGVAVDSSGNVYVTGYFEGTVDFDPGSGTDNHTSTGSKDVFVLKLDSSGDLVWAKSFGGSANNDYGFSIAVDSSGNVYVAGEFHATADFDPGEGTAELTSDGGSAYALKLDSSGDYVWAKQFGVNDGATSIAVDSSGNVYTTGTFRGTGDFDPG</sequence>
<protein>
    <recommendedName>
        <fullName evidence="2">Bulb-type lectin domain-containing protein</fullName>
    </recommendedName>
</protein>
<proteinExistence type="predicted"/>
<name>A0A383EQ00_9ZZZZ</name>
<dbReference type="Gene3D" id="2.40.10.500">
    <property type="match status" value="2"/>
</dbReference>
<evidence type="ECO:0008006" key="2">
    <source>
        <dbReference type="Google" id="ProtNLM"/>
    </source>
</evidence>
<dbReference type="SUPFAM" id="SSF101898">
    <property type="entry name" value="NHL repeat"/>
    <property type="match status" value="1"/>
</dbReference>
<organism evidence="1">
    <name type="scientific">marine metagenome</name>
    <dbReference type="NCBI Taxonomy" id="408172"/>
    <lineage>
        <taxon>unclassified sequences</taxon>
        <taxon>metagenomes</taxon>
        <taxon>ecological metagenomes</taxon>
    </lineage>
</organism>
<feature type="non-terminal residue" evidence="1">
    <location>
        <position position="1"/>
    </location>
</feature>
<accession>A0A383EQ00</accession>
<dbReference type="EMBL" id="UINC01227884">
    <property type="protein sequence ID" value="SVE58966.1"/>
    <property type="molecule type" value="Genomic_DNA"/>
</dbReference>
<dbReference type="InterPro" id="IPR052918">
    <property type="entry name" value="Motility_Chemotaxis_Reg"/>
</dbReference>
<evidence type="ECO:0000313" key="1">
    <source>
        <dbReference type="EMBL" id="SVE58966.1"/>
    </source>
</evidence>
<gene>
    <name evidence="1" type="ORF">METZ01_LOCUS511820</name>
</gene>
<dbReference type="AlphaFoldDB" id="A0A383EQ00"/>
<dbReference type="InterPro" id="IPR010620">
    <property type="entry name" value="SBBP_repeat"/>
</dbReference>
<feature type="non-terminal residue" evidence="1">
    <location>
        <position position="229"/>
    </location>
</feature>
<dbReference type="PANTHER" id="PTHR35580:SF1">
    <property type="entry name" value="PHYTASE-LIKE DOMAIN-CONTAINING PROTEIN"/>
    <property type="match status" value="1"/>
</dbReference>
<dbReference type="PANTHER" id="PTHR35580">
    <property type="entry name" value="CELL SURFACE GLYCOPROTEIN (S-LAYER PROTEIN)-LIKE PROTEIN"/>
    <property type="match status" value="1"/>
</dbReference>
<reference evidence="1" key="1">
    <citation type="submission" date="2018-05" db="EMBL/GenBank/DDBJ databases">
        <authorList>
            <person name="Lanie J.A."/>
            <person name="Ng W.-L."/>
            <person name="Kazmierczak K.M."/>
            <person name="Andrzejewski T.M."/>
            <person name="Davidsen T.M."/>
            <person name="Wayne K.J."/>
            <person name="Tettelin H."/>
            <person name="Glass J.I."/>
            <person name="Rusch D."/>
            <person name="Podicherti R."/>
            <person name="Tsui H.-C.T."/>
            <person name="Winkler M.E."/>
        </authorList>
    </citation>
    <scope>NUCLEOTIDE SEQUENCE</scope>
</reference>
<dbReference type="Pfam" id="PF06739">
    <property type="entry name" value="SBBP"/>
    <property type="match status" value="4"/>
</dbReference>